<feature type="domain" description="Zn(2)-C6 fungal-type" evidence="7">
    <location>
        <begin position="28"/>
        <end position="56"/>
    </location>
</feature>
<evidence type="ECO:0000256" key="4">
    <source>
        <dbReference type="ARBA" id="ARBA00023125"/>
    </source>
</evidence>
<dbReference type="InterPro" id="IPR001138">
    <property type="entry name" value="Zn2Cys6_DnaBD"/>
</dbReference>
<organism evidence="8 9">
    <name type="scientific">Uncinula necator</name>
    <name type="common">Grape powdery mildew</name>
    <dbReference type="NCBI Taxonomy" id="52586"/>
    <lineage>
        <taxon>Eukaryota</taxon>
        <taxon>Fungi</taxon>
        <taxon>Dikarya</taxon>
        <taxon>Ascomycota</taxon>
        <taxon>Pezizomycotina</taxon>
        <taxon>Leotiomycetes</taxon>
        <taxon>Erysiphales</taxon>
        <taxon>Erysiphaceae</taxon>
        <taxon>Erysiphe</taxon>
    </lineage>
</organism>
<keyword evidence="3" id="KW-0805">Transcription regulation</keyword>
<dbReference type="CDD" id="cd00067">
    <property type="entry name" value="GAL4"/>
    <property type="match status" value="1"/>
</dbReference>
<keyword evidence="6" id="KW-0539">Nucleus</keyword>
<sequence>MAPLSKQNACDSAIAVNYRIRHPKVKTGCITCRIRRVKCDETKPKCMRCCKYGTECGGYPPTPSKNSIRNSKQNRILIPKLQSIEGHTWLPALNLFGSEAEKQYFNVFSNQIAAAIFPYFNCESWIRIINQACTTNSSIRHAAIAIGALGKTYEIARLCKKVGTGERVVLDVQRLSGSEIRLQSTSSDDLDKQANVHHRQALEQYDKAIRIMRNDLENGDQDIRTSLIICMIINCFEHIHGNHRSAAIQAQAGLAMVHEFQSQAQHDDSFPQGYSSPCPNKIEDFLVQSFGRLEIQSMSVFDPRPQEVHIKLKNEGKETINKMPKKFQNLEQSRNYLELITRRIMHFNGTIHVPRVNPTATSSMPYPSPVLNMLPQSGNRNHNPIPWIELKIPLANAQKILSSETLNKEKEELVKELDMWSHASNELLQFSMNRCPQDAISALALQIAALKTRITILSSLFLNESAYDTLYPEFSQIVQFADQLVNLQKTQESMNRNLYGPKFSTINMNFSFDLAIIPALYIVMIKCRYGPTRHKALNLLRENPRREGVWDSAASSGLGAWVIELEEEAARQILMKSSTSPFSAKDHDLALSSEMTPLELLQSTDNNDDNLHNFSSKFPEEIRIRGAQMRFDLLERRASLECTQIDINTGKFIRKKGTFSW</sequence>
<accession>A0A0B1PD05</accession>
<dbReference type="PROSITE" id="PS00463">
    <property type="entry name" value="ZN2_CY6_FUNGAL_1"/>
    <property type="match status" value="1"/>
</dbReference>
<name>A0A0B1PD05_UNCNE</name>
<evidence type="ECO:0000313" key="9">
    <source>
        <dbReference type="Proteomes" id="UP000030854"/>
    </source>
</evidence>
<dbReference type="InterPro" id="IPR021858">
    <property type="entry name" value="Fun_TF"/>
</dbReference>
<dbReference type="AlphaFoldDB" id="A0A0B1PD05"/>
<dbReference type="SMART" id="SM00066">
    <property type="entry name" value="GAL4"/>
    <property type="match status" value="1"/>
</dbReference>
<dbReference type="GO" id="GO:0000981">
    <property type="term" value="F:DNA-binding transcription factor activity, RNA polymerase II-specific"/>
    <property type="evidence" value="ECO:0007669"/>
    <property type="project" value="InterPro"/>
</dbReference>
<reference evidence="8 9" key="1">
    <citation type="journal article" date="2014" name="BMC Genomics">
        <title>Adaptive genomic structural variation in the grape powdery mildew pathogen, Erysiphe necator.</title>
        <authorList>
            <person name="Jones L."/>
            <person name="Riaz S."/>
            <person name="Morales-Cruz A."/>
            <person name="Amrine K.C."/>
            <person name="McGuire B."/>
            <person name="Gubler W.D."/>
            <person name="Walker M.A."/>
            <person name="Cantu D."/>
        </authorList>
    </citation>
    <scope>NUCLEOTIDE SEQUENCE [LARGE SCALE GENOMIC DNA]</scope>
    <source>
        <strain evidence="9">c</strain>
    </source>
</reference>
<keyword evidence="2" id="KW-0862">Zinc</keyword>
<evidence type="ECO:0000256" key="2">
    <source>
        <dbReference type="ARBA" id="ARBA00022833"/>
    </source>
</evidence>
<dbReference type="PANTHER" id="PTHR36206">
    <property type="entry name" value="ASPERCRYPTIN BIOSYNTHESIS CLUSTER-SPECIFIC TRANSCRIPTION REGULATOR ATNN-RELATED"/>
    <property type="match status" value="1"/>
</dbReference>
<dbReference type="Gene3D" id="4.10.240.10">
    <property type="entry name" value="Zn(2)-C6 fungal-type DNA-binding domain"/>
    <property type="match status" value="1"/>
</dbReference>
<dbReference type="Pfam" id="PF11951">
    <property type="entry name" value="Fungal_trans_2"/>
    <property type="match status" value="1"/>
</dbReference>
<dbReference type="GO" id="GO:0008270">
    <property type="term" value="F:zinc ion binding"/>
    <property type="evidence" value="ECO:0007669"/>
    <property type="project" value="InterPro"/>
</dbReference>
<protein>
    <submittedName>
        <fullName evidence="8">Putative zn2 cys6 dna-binding protein</fullName>
    </submittedName>
</protein>
<dbReference type="InterPro" id="IPR036864">
    <property type="entry name" value="Zn2-C6_fun-type_DNA-bd_sf"/>
</dbReference>
<dbReference type="EMBL" id="JNVN01000128">
    <property type="protein sequence ID" value="KHJ36143.1"/>
    <property type="molecule type" value="Genomic_DNA"/>
</dbReference>
<dbReference type="OMA" id="ITRRIMH"/>
<keyword evidence="9" id="KW-1185">Reference proteome</keyword>
<gene>
    <name evidence="8" type="ORF">EV44_g6046</name>
</gene>
<evidence type="ECO:0000256" key="1">
    <source>
        <dbReference type="ARBA" id="ARBA00022723"/>
    </source>
</evidence>
<evidence type="ECO:0000256" key="6">
    <source>
        <dbReference type="ARBA" id="ARBA00023242"/>
    </source>
</evidence>
<dbReference type="SUPFAM" id="SSF57701">
    <property type="entry name" value="Zn2/Cys6 DNA-binding domain"/>
    <property type="match status" value="1"/>
</dbReference>
<dbReference type="Proteomes" id="UP000030854">
    <property type="component" value="Unassembled WGS sequence"/>
</dbReference>
<dbReference type="HOGENOM" id="CLU_011409_2_1_1"/>
<evidence type="ECO:0000313" key="8">
    <source>
        <dbReference type="EMBL" id="KHJ36143.1"/>
    </source>
</evidence>
<dbReference type="PANTHER" id="PTHR36206:SF4">
    <property type="entry name" value="HYPOTHETICAL CONSERVED PROTEIN (EUROFUNG)-RELATED"/>
    <property type="match status" value="1"/>
</dbReference>
<keyword evidence="5" id="KW-0804">Transcription</keyword>
<proteinExistence type="predicted"/>
<evidence type="ECO:0000256" key="3">
    <source>
        <dbReference type="ARBA" id="ARBA00023015"/>
    </source>
</evidence>
<evidence type="ECO:0000259" key="7">
    <source>
        <dbReference type="PROSITE" id="PS50048"/>
    </source>
</evidence>
<dbReference type="InterPro" id="IPR052360">
    <property type="entry name" value="Transcr_Regulatory_Proteins"/>
</dbReference>
<dbReference type="GO" id="GO:0003677">
    <property type="term" value="F:DNA binding"/>
    <property type="evidence" value="ECO:0007669"/>
    <property type="project" value="UniProtKB-KW"/>
</dbReference>
<dbReference type="STRING" id="52586.A0A0B1PD05"/>
<dbReference type="Pfam" id="PF00172">
    <property type="entry name" value="Zn_clus"/>
    <property type="match status" value="1"/>
</dbReference>
<keyword evidence="1" id="KW-0479">Metal-binding</keyword>
<comment type="caution">
    <text evidence="8">The sequence shown here is derived from an EMBL/GenBank/DDBJ whole genome shotgun (WGS) entry which is preliminary data.</text>
</comment>
<dbReference type="PROSITE" id="PS50048">
    <property type="entry name" value="ZN2_CY6_FUNGAL_2"/>
    <property type="match status" value="1"/>
</dbReference>
<evidence type="ECO:0000256" key="5">
    <source>
        <dbReference type="ARBA" id="ARBA00023163"/>
    </source>
</evidence>
<keyword evidence="4 8" id="KW-0238">DNA-binding</keyword>